<feature type="repeat" description="WD" evidence="3">
    <location>
        <begin position="1383"/>
        <end position="1420"/>
    </location>
</feature>
<dbReference type="PROSITE" id="PS50082">
    <property type="entry name" value="WD_REPEATS_2"/>
    <property type="match status" value="13"/>
</dbReference>
<dbReference type="SUPFAM" id="SSF52200">
    <property type="entry name" value="Toll/Interleukin receptor TIR domain"/>
    <property type="match status" value="1"/>
</dbReference>
<feature type="repeat" description="WD" evidence="3">
    <location>
        <begin position="1306"/>
        <end position="1340"/>
    </location>
</feature>
<dbReference type="Gene3D" id="3.40.50.10140">
    <property type="entry name" value="Toll/interleukin-1 receptor homology (TIR) domain"/>
    <property type="match status" value="1"/>
</dbReference>
<dbReference type="InterPro" id="IPR019775">
    <property type="entry name" value="WD40_repeat_CS"/>
</dbReference>
<dbReference type="PANTHER" id="PTHR19879">
    <property type="entry name" value="TRANSCRIPTION INITIATION FACTOR TFIID"/>
    <property type="match status" value="1"/>
</dbReference>
<dbReference type="InterPro" id="IPR049052">
    <property type="entry name" value="nSTAND1"/>
</dbReference>
<comment type="caution">
    <text evidence="5">The sequence shown here is derived from an EMBL/GenBank/DDBJ whole genome shotgun (WGS) entry which is preliminary data.</text>
</comment>
<dbReference type="InterPro" id="IPR015943">
    <property type="entry name" value="WD40/YVTN_repeat-like_dom_sf"/>
</dbReference>
<dbReference type="EMBL" id="BSRI01000002">
    <property type="protein sequence ID" value="GLV59794.1"/>
    <property type="molecule type" value="Genomic_DNA"/>
</dbReference>
<dbReference type="InterPro" id="IPR001632">
    <property type="entry name" value="WD40_G-protein_beta-like"/>
</dbReference>
<feature type="repeat" description="WD" evidence="3">
    <location>
        <begin position="1341"/>
        <end position="1382"/>
    </location>
</feature>
<dbReference type="Proteomes" id="UP001344906">
    <property type="component" value="Unassembled WGS sequence"/>
</dbReference>
<accession>A0ABQ6FZU0</accession>
<dbReference type="PRINTS" id="PR00319">
    <property type="entry name" value="GPROTEINB"/>
</dbReference>
<proteinExistence type="predicted"/>
<feature type="repeat" description="WD" evidence="3">
    <location>
        <begin position="1039"/>
        <end position="1080"/>
    </location>
</feature>
<dbReference type="InterPro" id="IPR035897">
    <property type="entry name" value="Toll_tir_struct_dom_sf"/>
</dbReference>
<dbReference type="SUPFAM" id="SSF52540">
    <property type="entry name" value="P-loop containing nucleoside triphosphate hydrolases"/>
    <property type="match status" value="1"/>
</dbReference>
<keyword evidence="6" id="KW-1185">Reference proteome</keyword>
<keyword evidence="1 3" id="KW-0853">WD repeat</keyword>
<feature type="domain" description="TIR" evidence="4">
    <location>
        <begin position="10"/>
        <end position="140"/>
    </location>
</feature>
<dbReference type="SUPFAM" id="SSF50978">
    <property type="entry name" value="WD40 repeat-like"/>
    <property type="match status" value="2"/>
</dbReference>
<dbReference type="Gene3D" id="2.130.10.10">
    <property type="entry name" value="YVTN repeat-like/Quinoprotein amine dehydrogenase"/>
    <property type="match status" value="5"/>
</dbReference>
<dbReference type="PROSITE" id="PS50104">
    <property type="entry name" value="TIR"/>
    <property type="match status" value="1"/>
</dbReference>
<dbReference type="InterPro" id="IPR000157">
    <property type="entry name" value="TIR_dom"/>
</dbReference>
<dbReference type="Pfam" id="PF00400">
    <property type="entry name" value="WD40"/>
    <property type="match status" value="14"/>
</dbReference>
<dbReference type="InterPro" id="IPR020472">
    <property type="entry name" value="WD40_PAC1"/>
</dbReference>
<feature type="repeat" description="WD" evidence="3">
    <location>
        <begin position="1167"/>
        <end position="1208"/>
    </location>
</feature>
<feature type="repeat" description="WD" evidence="3">
    <location>
        <begin position="827"/>
        <end position="868"/>
    </location>
</feature>
<dbReference type="Pfam" id="PF20703">
    <property type="entry name" value="nSTAND1"/>
    <property type="match status" value="1"/>
</dbReference>
<dbReference type="PROSITE" id="PS50294">
    <property type="entry name" value="WD_REPEATS_REGION"/>
    <property type="match status" value="12"/>
</dbReference>
<dbReference type="InterPro" id="IPR027417">
    <property type="entry name" value="P-loop_NTPase"/>
</dbReference>
<dbReference type="RefSeq" id="WP_338256600.1">
    <property type="nucleotide sequence ID" value="NZ_BSRI01000002.1"/>
</dbReference>
<feature type="repeat" description="WD" evidence="3">
    <location>
        <begin position="913"/>
        <end position="954"/>
    </location>
</feature>
<feature type="repeat" description="WD" evidence="3">
    <location>
        <begin position="997"/>
        <end position="1038"/>
    </location>
</feature>
<sequence>MGARNEQGDSPLTLFYSYADEDEELRKELEKHLSLLERQGMIAGWHHHKMIPGANRSQANNEQFSSAQIILLLISPDFLALDASYTEMQQALQRDDAGVAHVIPLLLRPVDWEQAPFTHLQVLPSNAKPVTMWKNIDLAFVDIARGIRSVIEQWHTSPDHVWHHVPQSRTPAPLYPFLFLSSALKDLPILDNLKTDLQEHGITAWTAHTASSEEEEMREAIRNASGVIVVVSSYTRSSLSVKRELHIAEMYQRPIYLFWTWGDHLMDVLPANLHGLPFFDARGKRYPQALQELLHMLDKQTSSSLLQDHHIEQTVRSLAALRNPYKGLLAFRAEDARDFFGRDRLIDELLEKVRQLRTMDLQDQAASRLLTVLGPSGSGKSSVVMAGLIPKLKQATFPENEHWIVLDPMSPGKFPIEALIIALSPLFPERSFKSIREDLEDDSARGLHLLLTTSAKPSSVNVLLVIDQFEELFTQTASEGERRQFLELLLTATSEMHGPLVAVLTLRADFYDRPLQYSELGRLIQHHQAIVFPMETPDLRRAIEQPAQLPDVQLSFQEDLIGDLLFDVQGQTGTLPLLQFTLDQLFQHNQGRLLTRQAYQKIGGVKGALAKHAESTYQSLPTAAHQLLARALFLRLLNPGTVEEDATKRRIPRDELTIIDTEEMVKLTDVTNAFIKARLLTANTVAGVSTIEVSHEAVIQAWHRLKDWLHEAREDIRLQQMISADVAEWKRHGEPTDWLYRGAQLTEALAWRKANLPSIDEDRFLQASIEESQRVQQMERQRRQRYTRRMVLIGLTGIAGMAGTAGIVRTFLGNPPPASPKKLPYVYAGHKSFVYSVAWSPDSERIASASADGTVKVWDAGSGNNSLLLTYTGHTSSVQSAVWSPDGKHIASGGFDGTLQVWDAVTGHLLLNYKGHNSYIEGIAWSPDGRRIASASGDHTVQICDTSDGHLQLTYKGHTDIVAGVAWSPDSKHIASAGYDNTVQVWDASSGSPLRVYHGHHSTVNKSIWSPDGKRIASASNDGTVRIWDANSGNLQLTYQRHTNAIYSVAWSPDGKRIVSASHDETVQMWNTNSGSLLLTYQGHTGAVCSVDWSPDGKRIASGGYDKTVQMWNASSSNSLLLLTYRGHANAVYSVAWSPDSKRIASGGADKTVQMWDASNGHLLLTYTHHTDMIESITWSPDGKHIASGDGSGSAQVWDASSGHLSFSHTNPDVVIWSVAWSPDGTRIASACGKTVEVRSASSGKLLLTYKGHTVTVGSVAWSPDSKYIASGGDEATVHVWDATSGNRLLICRGYTSFVGSVTYLVATITWSPDGKKIASGGLARIVQVWDAHNGQLLRSYKGHTSDITSVVWSPDGRHIASAGYDYTVQVWDASTGSLRFTYHGHTDAVTSIAWSPDGKRIASAGRDTTVQVWDISQLK</sequence>
<evidence type="ECO:0000256" key="2">
    <source>
        <dbReference type="ARBA" id="ARBA00022737"/>
    </source>
</evidence>
<dbReference type="PROSITE" id="PS00678">
    <property type="entry name" value="WD_REPEATS_1"/>
    <property type="match status" value="7"/>
</dbReference>
<dbReference type="InterPro" id="IPR036322">
    <property type="entry name" value="WD40_repeat_dom_sf"/>
</dbReference>
<feature type="repeat" description="WD" evidence="3">
    <location>
        <begin position="1250"/>
        <end position="1291"/>
    </location>
</feature>
<feature type="repeat" description="WD" evidence="3">
    <location>
        <begin position="1081"/>
        <end position="1122"/>
    </location>
</feature>
<evidence type="ECO:0000259" key="4">
    <source>
        <dbReference type="PROSITE" id="PS50104"/>
    </source>
</evidence>
<dbReference type="PRINTS" id="PR00320">
    <property type="entry name" value="GPROTEINBRPT"/>
</dbReference>
<name>A0ABQ6FZU0_9CHLR</name>
<dbReference type="InterPro" id="IPR001680">
    <property type="entry name" value="WD40_rpt"/>
</dbReference>
<feature type="repeat" description="WD" evidence="3">
    <location>
        <begin position="871"/>
        <end position="912"/>
    </location>
</feature>
<dbReference type="CDD" id="cd00200">
    <property type="entry name" value="WD40"/>
    <property type="match status" value="2"/>
</dbReference>
<feature type="repeat" description="WD" evidence="3">
    <location>
        <begin position="1125"/>
        <end position="1166"/>
    </location>
</feature>
<gene>
    <name evidence="5" type="ORF">KDH_66180</name>
</gene>
<dbReference type="PANTHER" id="PTHR19879:SF9">
    <property type="entry name" value="TRANSCRIPTION INITIATION FACTOR TFIID SUBUNIT 5"/>
    <property type="match status" value="1"/>
</dbReference>
<evidence type="ECO:0000256" key="3">
    <source>
        <dbReference type="PROSITE-ProRule" id="PRU00221"/>
    </source>
</evidence>
<reference evidence="5 6" key="1">
    <citation type="submission" date="2023-02" db="EMBL/GenBank/DDBJ databases">
        <title>Dictyobacter halimunensis sp. nov., a new member of the class Ktedonobacteria from forest soil in a geothermal area.</title>
        <authorList>
            <person name="Rachmania M.K."/>
            <person name="Ningsih F."/>
            <person name="Sakai Y."/>
            <person name="Yabe S."/>
            <person name="Yokota A."/>
            <person name="Sjamsuridzal W."/>
        </authorList>
    </citation>
    <scope>NUCLEOTIDE SEQUENCE [LARGE SCALE GENOMIC DNA]</scope>
    <source>
        <strain evidence="5 6">S3.2.2.5</strain>
    </source>
</reference>
<organism evidence="5 6">
    <name type="scientific">Dictyobacter halimunensis</name>
    <dbReference type="NCBI Taxonomy" id="3026934"/>
    <lineage>
        <taxon>Bacteria</taxon>
        <taxon>Bacillati</taxon>
        <taxon>Chloroflexota</taxon>
        <taxon>Ktedonobacteria</taxon>
        <taxon>Ktedonobacterales</taxon>
        <taxon>Dictyobacteraceae</taxon>
        <taxon>Dictyobacter</taxon>
    </lineage>
</organism>
<evidence type="ECO:0000256" key="1">
    <source>
        <dbReference type="ARBA" id="ARBA00022574"/>
    </source>
</evidence>
<protein>
    <recommendedName>
        <fullName evidence="4">TIR domain-containing protein</fullName>
    </recommendedName>
</protein>
<keyword evidence="2" id="KW-0677">Repeat</keyword>
<feature type="repeat" description="WD" evidence="3">
    <location>
        <begin position="955"/>
        <end position="996"/>
    </location>
</feature>
<evidence type="ECO:0000313" key="6">
    <source>
        <dbReference type="Proteomes" id="UP001344906"/>
    </source>
</evidence>
<dbReference type="Pfam" id="PF13676">
    <property type="entry name" value="TIR_2"/>
    <property type="match status" value="2"/>
</dbReference>
<evidence type="ECO:0000313" key="5">
    <source>
        <dbReference type="EMBL" id="GLV59794.1"/>
    </source>
</evidence>
<dbReference type="SMART" id="SM00320">
    <property type="entry name" value="WD40"/>
    <property type="match status" value="14"/>
</dbReference>